<protein>
    <submittedName>
        <fullName evidence="3">PadR family transcriptional regulator</fullName>
    </submittedName>
</protein>
<dbReference type="PANTHER" id="PTHR43252:SF2">
    <property type="entry name" value="TRANSCRIPTION REGULATOR, PADR-LIKE FAMILY"/>
    <property type="match status" value="1"/>
</dbReference>
<dbReference type="PANTHER" id="PTHR43252">
    <property type="entry name" value="TRANSCRIPTIONAL REGULATOR YQJI"/>
    <property type="match status" value="1"/>
</dbReference>
<dbReference type="InterPro" id="IPR036388">
    <property type="entry name" value="WH-like_DNA-bd_sf"/>
</dbReference>
<proteinExistence type="predicted"/>
<dbReference type="SUPFAM" id="SSF46785">
    <property type="entry name" value="Winged helix' DNA-binding domain"/>
    <property type="match status" value="1"/>
</dbReference>
<dbReference type="Pfam" id="PF03551">
    <property type="entry name" value="PadR"/>
    <property type="match status" value="1"/>
</dbReference>
<reference evidence="4" key="1">
    <citation type="journal article" date="2019" name="Int. J. Syst. Evol. Microbiol.">
        <title>The Global Catalogue of Microorganisms (GCM) 10K type strain sequencing project: providing services to taxonomists for standard genome sequencing and annotation.</title>
        <authorList>
            <consortium name="The Broad Institute Genomics Platform"/>
            <consortium name="The Broad Institute Genome Sequencing Center for Infectious Disease"/>
            <person name="Wu L."/>
            <person name="Ma J."/>
        </authorList>
    </citation>
    <scope>NUCLEOTIDE SEQUENCE [LARGE SCALE GENOMIC DNA]</scope>
    <source>
        <strain evidence="4">JCM 17326</strain>
    </source>
</reference>
<comment type="caution">
    <text evidence="3">The sequence shown here is derived from an EMBL/GenBank/DDBJ whole genome shotgun (WGS) entry which is preliminary data.</text>
</comment>
<evidence type="ECO:0000313" key="4">
    <source>
        <dbReference type="Proteomes" id="UP001500630"/>
    </source>
</evidence>
<dbReference type="RefSeq" id="WP_345560548.1">
    <property type="nucleotide sequence ID" value="NZ_BAABDQ010000003.1"/>
</dbReference>
<keyword evidence="4" id="KW-1185">Reference proteome</keyword>
<dbReference type="InterPro" id="IPR036390">
    <property type="entry name" value="WH_DNA-bd_sf"/>
</dbReference>
<accession>A0ABP6VU35</accession>
<dbReference type="Gene3D" id="1.10.10.10">
    <property type="entry name" value="Winged helix-like DNA-binding domain superfamily/Winged helix DNA-binding domain"/>
    <property type="match status" value="1"/>
</dbReference>
<evidence type="ECO:0000313" key="3">
    <source>
        <dbReference type="EMBL" id="GAA3540416.1"/>
    </source>
</evidence>
<gene>
    <name evidence="3" type="ORF">GCM10022419_020660</name>
</gene>
<dbReference type="Proteomes" id="UP001500630">
    <property type="component" value="Unassembled WGS sequence"/>
</dbReference>
<dbReference type="InterPro" id="IPR005149">
    <property type="entry name" value="Tscrpt_reg_PadR_N"/>
</dbReference>
<organism evidence="3 4">
    <name type="scientific">Nonomuraea rosea</name>
    <dbReference type="NCBI Taxonomy" id="638574"/>
    <lineage>
        <taxon>Bacteria</taxon>
        <taxon>Bacillati</taxon>
        <taxon>Actinomycetota</taxon>
        <taxon>Actinomycetes</taxon>
        <taxon>Streptosporangiales</taxon>
        <taxon>Streptosporangiaceae</taxon>
        <taxon>Nonomuraea</taxon>
    </lineage>
</organism>
<evidence type="ECO:0000259" key="2">
    <source>
        <dbReference type="Pfam" id="PF03551"/>
    </source>
</evidence>
<name>A0ABP6VU35_9ACTN</name>
<evidence type="ECO:0000256" key="1">
    <source>
        <dbReference type="SAM" id="MobiDB-lite"/>
    </source>
</evidence>
<sequence>MREPDFWDAPPPPPPPPLPPGPGPFPPMAEAPPMPGAPPMPEFGMFVHWETPPPRVRRGDVRAALLALLHEGPQNGYQMIQGIEERSRGVWRPSPGSVYPALQQLEDEDLVTGDESGGSRTYRLTEQGRPHAARHADEAPWEEVARSVPDDHHELRLLWAQLNEAFSHLVRTGGDRQVAEAKKLIKQTRKSIFRILAED</sequence>
<feature type="compositionally biased region" description="Pro residues" evidence="1">
    <location>
        <begin position="9"/>
        <end position="37"/>
    </location>
</feature>
<dbReference type="EMBL" id="BAABDQ010000003">
    <property type="protein sequence ID" value="GAA3540416.1"/>
    <property type="molecule type" value="Genomic_DNA"/>
</dbReference>
<feature type="region of interest" description="Disordered" evidence="1">
    <location>
        <begin position="1"/>
        <end position="37"/>
    </location>
</feature>
<feature type="domain" description="Transcription regulator PadR N-terminal" evidence="2">
    <location>
        <begin position="65"/>
        <end position="131"/>
    </location>
</feature>